<accession>A0A4R2RM30</accession>
<dbReference type="Proteomes" id="UP000295050">
    <property type="component" value="Unassembled WGS sequence"/>
</dbReference>
<evidence type="ECO:0000256" key="5">
    <source>
        <dbReference type="ARBA" id="ARBA00022692"/>
    </source>
</evidence>
<feature type="transmembrane region" description="Helical" evidence="8">
    <location>
        <begin position="83"/>
        <end position="105"/>
    </location>
</feature>
<evidence type="ECO:0000259" key="9">
    <source>
        <dbReference type="Pfam" id="PF13231"/>
    </source>
</evidence>
<dbReference type="InterPro" id="IPR038731">
    <property type="entry name" value="RgtA/B/C-like"/>
</dbReference>
<evidence type="ECO:0000313" key="11">
    <source>
        <dbReference type="Proteomes" id="UP000295050"/>
    </source>
</evidence>
<evidence type="ECO:0000256" key="6">
    <source>
        <dbReference type="ARBA" id="ARBA00022989"/>
    </source>
</evidence>
<keyword evidence="6 8" id="KW-1133">Transmembrane helix</keyword>
<dbReference type="EMBL" id="SLXU01000001">
    <property type="protein sequence ID" value="TCP63317.1"/>
    <property type="molecule type" value="Genomic_DNA"/>
</dbReference>
<comment type="caution">
    <text evidence="10">The sequence shown here is derived from an EMBL/GenBank/DDBJ whole genome shotgun (WGS) entry which is preliminary data.</text>
</comment>
<evidence type="ECO:0000256" key="7">
    <source>
        <dbReference type="ARBA" id="ARBA00023136"/>
    </source>
</evidence>
<dbReference type="RefSeq" id="WP_132950245.1">
    <property type="nucleotide sequence ID" value="NZ_SLXU01000001.1"/>
</dbReference>
<keyword evidence="3" id="KW-0328">Glycosyltransferase</keyword>
<keyword evidence="7 8" id="KW-0472">Membrane</keyword>
<dbReference type="AlphaFoldDB" id="A0A4R2RM30"/>
<reference evidence="10 11" key="1">
    <citation type="submission" date="2019-03" db="EMBL/GenBank/DDBJ databases">
        <title>Genomic Encyclopedia of Type Strains, Phase IV (KMG-IV): sequencing the most valuable type-strain genomes for metagenomic binning, comparative biology and taxonomic classification.</title>
        <authorList>
            <person name="Goeker M."/>
        </authorList>
    </citation>
    <scope>NUCLEOTIDE SEQUENCE [LARGE SCALE GENOMIC DNA]</scope>
    <source>
        <strain evidence="10 11">DSM 24766</strain>
    </source>
</reference>
<dbReference type="GO" id="GO:0005886">
    <property type="term" value="C:plasma membrane"/>
    <property type="evidence" value="ECO:0007669"/>
    <property type="project" value="UniProtKB-SubCell"/>
</dbReference>
<feature type="transmembrane region" description="Helical" evidence="8">
    <location>
        <begin position="16"/>
        <end position="34"/>
    </location>
</feature>
<gene>
    <name evidence="10" type="ORF">EV663_101585</name>
</gene>
<dbReference type="GO" id="GO:0009103">
    <property type="term" value="P:lipopolysaccharide biosynthetic process"/>
    <property type="evidence" value="ECO:0007669"/>
    <property type="project" value="UniProtKB-ARBA"/>
</dbReference>
<keyword evidence="4 10" id="KW-0808">Transferase</keyword>
<keyword evidence="11" id="KW-1185">Reference proteome</keyword>
<dbReference type="InterPro" id="IPR050297">
    <property type="entry name" value="LipidA_mod_glycosyltrf_83"/>
</dbReference>
<feature type="transmembrane region" description="Helical" evidence="8">
    <location>
        <begin position="280"/>
        <end position="300"/>
    </location>
</feature>
<dbReference type="OrthoDB" id="9811222at2"/>
<evidence type="ECO:0000256" key="1">
    <source>
        <dbReference type="ARBA" id="ARBA00004651"/>
    </source>
</evidence>
<dbReference type="PANTHER" id="PTHR33908">
    <property type="entry name" value="MANNOSYLTRANSFERASE YKCB-RELATED"/>
    <property type="match status" value="1"/>
</dbReference>
<keyword evidence="5 8" id="KW-0812">Transmembrane</keyword>
<feature type="transmembrane region" description="Helical" evidence="8">
    <location>
        <begin position="165"/>
        <end position="194"/>
    </location>
</feature>
<evidence type="ECO:0000256" key="3">
    <source>
        <dbReference type="ARBA" id="ARBA00022676"/>
    </source>
</evidence>
<feature type="transmembrane region" description="Helical" evidence="8">
    <location>
        <begin position="253"/>
        <end position="273"/>
    </location>
</feature>
<keyword evidence="2" id="KW-1003">Cell membrane</keyword>
<organism evidence="10 11">
    <name type="scientific">Rhodovulum bhavnagarense</name>
    <dbReference type="NCBI Taxonomy" id="992286"/>
    <lineage>
        <taxon>Bacteria</taxon>
        <taxon>Pseudomonadati</taxon>
        <taxon>Pseudomonadota</taxon>
        <taxon>Alphaproteobacteria</taxon>
        <taxon>Rhodobacterales</taxon>
        <taxon>Paracoccaceae</taxon>
        <taxon>Rhodovulum</taxon>
    </lineage>
</organism>
<feature type="transmembrane region" description="Helical" evidence="8">
    <location>
        <begin position="333"/>
        <end position="353"/>
    </location>
</feature>
<feature type="transmembrane region" description="Helical" evidence="8">
    <location>
        <begin position="306"/>
        <end position="326"/>
    </location>
</feature>
<feature type="transmembrane region" description="Helical" evidence="8">
    <location>
        <begin position="206"/>
        <end position="224"/>
    </location>
</feature>
<name>A0A4R2RM30_9RHOB</name>
<proteinExistence type="predicted"/>
<dbReference type="GO" id="GO:0016763">
    <property type="term" value="F:pentosyltransferase activity"/>
    <property type="evidence" value="ECO:0007669"/>
    <property type="project" value="TreeGrafter"/>
</dbReference>
<sequence>MSTDSLHSGDADRARAAAVAVGTVLALTLWRLVWGYHDATELSTDEAQYWLWGQDFSFGAYSKPPMIGWLIGAADSVLGQSVFAVRVLAPLLHAVTALLILALALRLVTPRAAALAAVSYATMPAVTLGSALMTTDTPLLTCVAGALLAQHAIAARGGRGWALPVMLGVAIGLGLLSKYAMLYALAGMACAAALSPDWRIGWRATSIAAGFALALITPNLWWIASHGFVTAQHLVEDAEYSGLSLHLGGTVRFLAEQFGVVGPILFASWLVGLRHLAGRGALAGLAVASTLPILIVLVQALTGRVLANWAISFAAAGVIVAAEVLYRRPRLALLSVGLGTVLSLGLPVARVYGTGWTLPNGDRVLARYLGHGDVSDWVMAQAGAQGVYTLLAGSRSLLADLSWAAAPRGLAVRALPHEGGARNHWELMFPFDPGSDAMPAAIVARVGTSGAAICAGQAIFTAHHDAGPGYAAGQGFVMRVIDSPACLAAGDGDG</sequence>
<protein>
    <submittedName>
        <fullName evidence="10">4-amino-4-deoxy-L-arabinose transferase-like glycosyltransferase</fullName>
    </submittedName>
</protein>
<feature type="domain" description="Glycosyltransferase RgtA/B/C/D-like" evidence="9">
    <location>
        <begin position="62"/>
        <end position="222"/>
    </location>
</feature>
<evidence type="ECO:0000256" key="2">
    <source>
        <dbReference type="ARBA" id="ARBA00022475"/>
    </source>
</evidence>
<comment type="subcellular location">
    <subcellularLocation>
        <location evidence="1">Cell membrane</location>
        <topology evidence="1">Multi-pass membrane protein</topology>
    </subcellularLocation>
</comment>
<dbReference type="Pfam" id="PF13231">
    <property type="entry name" value="PMT_2"/>
    <property type="match status" value="1"/>
</dbReference>
<feature type="transmembrane region" description="Helical" evidence="8">
    <location>
        <begin position="112"/>
        <end position="133"/>
    </location>
</feature>
<evidence type="ECO:0000313" key="10">
    <source>
        <dbReference type="EMBL" id="TCP63317.1"/>
    </source>
</evidence>
<dbReference type="PANTHER" id="PTHR33908:SF11">
    <property type="entry name" value="MEMBRANE PROTEIN"/>
    <property type="match status" value="1"/>
</dbReference>
<evidence type="ECO:0000256" key="4">
    <source>
        <dbReference type="ARBA" id="ARBA00022679"/>
    </source>
</evidence>
<evidence type="ECO:0000256" key="8">
    <source>
        <dbReference type="SAM" id="Phobius"/>
    </source>
</evidence>